<reference evidence="1" key="2">
    <citation type="submission" date="2025-08" db="UniProtKB">
        <authorList>
            <consortium name="RefSeq"/>
        </authorList>
    </citation>
    <scope>IDENTIFICATION</scope>
</reference>
<protein>
    <submittedName>
        <fullName evidence="1">Uncharacterized protein</fullName>
    </submittedName>
</protein>
<sequence>MAYNPHLVLFCATYGNKDCLYAVSNAISLHLYQALQILNHALGIVLSSATLDEQLSRLVRFLLQQILLRSSSFVYVDLVKSERMLRKKAAWLTTIFTKHGALSVGVQRGHVLGFTEENGPLSYLDWAAGIVDAIDDPDRGYDSRNVCGLKINGRAAIPWGTPMRVLLGLVRHCLPFIHSHLPSTGPA</sequence>
<reference evidence="1" key="1">
    <citation type="submission" date="2025-02" db="EMBL/GenBank/DDBJ databases">
        <authorList>
            <consortium name="NCBI Genome Project"/>
        </authorList>
    </citation>
    <scope>NUCLEOTIDE SEQUENCE</scope>
</reference>
<dbReference type="RefSeq" id="XP_059603787.1">
    <property type="nucleotide sequence ID" value="XM_059748022.1"/>
</dbReference>
<name>A0AAJ8E1R1_ASPNG</name>
<accession>A0AAJ8E1R1</accession>
<proteinExistence type="predicted"/>
<gene>
    <name evidence="1" type="ORF">An06g00540</name>
</gene>
<organism evidence="1">
    <name type="scientific">Aspergillus niger</name>
    <dbReference type="NCBI Taxonomy" id="5061"/>
    <lineage>
        <taxon>Eukaryota</taxon>
        <taxon>Fungi</taxon>
        <taxon>Dikarya</taxon>
        <taxon>Ascomycota</taxon>
        <taxon>Pezizomycotina</taxon>
        <taxon>Eurotiomycetes</taxon>
        <taxon>Eurotiomycetidae</taxon>
        <taxon>Eurotiales</taxon>
        <taxon>Aspergillaceae</taxon>
        <taxon>Aspergillus</taxon>
        <taxon>Aspergillus subgen. Circumdati</taxon>
    </lineage>
</organism>
<feature type="non-terminal residue" evidence="1">
    <location>
        <position position="187"/>
    </location>
</feature>
<dbReference type="AlphaFoldDB" id="A0AAJ8E1R1"/>
<evidence type="ECO:0000313" key="1">
    <source>
        <dbReference type="RefSeq" id="XP_059603787.1"/>
    </source>
</evidence>
<dbReference type="GeneID" id="84591178"/>
<dbReference type="KEGG" id="ang:An06g00540"/>